<reference evidence="3" key="1">
    <citation type="submission" date="2021-03" db="EMBL/GenBank/DDBJ databases">
        <authorList>
            <person name="Tagirdzhanova G."/>
        </authorList>
    </citation>
    <scope>NUCLEOTIDE SEQUENCE</scope>
</reference>
<dbReference type="Proteomes" id="UP000664521">
    <property type="component" value="Unassembled WGS sequence"/>
</dbReference>
<comment type="caution">
    <text evidence="3">The sequence shown here is derived from an EMBL/GenBank/DDBJ whole genome shotgun (WGS) entry which is preliminary data.</text>
</comment>
<name>A0A8H3FBL5_9LECA</name>
<evidence type="ECO:0000256" key="2">
    <source>
        <dbReference type="SAM" id="SignalP"/>
    </source>
</evidence>
<protein>
    <submittedName>
        <fullName evidence="3">Uncharacterized protein</fullName>
    </submittedName>
</protein>
<feature type="region of interest" description="Disordered" evidence="1">
    <location>
        <begin position="301"/>
        <end position="322"/>
    </location>
</feature>
<evidence type="ECO:0000256" key="1">
    <source>
        <dbReference type="SAM" id="MobiDB-lite"/>
    </source>
</evidence>
<evidence type="ECO:0000313" key="4">
    <source>
        <dbReference type="Proteomes" id="UP000664521"/>
    </source>
</evidence>
<dbReference type="OrthoDB" id="10412075at2759"/>
<sequence length="347" mass="36683">MKSFHALAALLCAPEVFAVALPHIPKLNSRWYHKDELDVNNAMHAERGSVHDHGNELKPRRGIPIEVAGPSSTPVTTTGAGNGISGPSATPIPSSLGVLPRPAATLHNPYIGNHPFIGHGPVIRLPTASPSVSGFGENFTLTYLVTGTTPPIANATATVYVPPIVQPIDNTTANVTSCDAVPELIDDNGNFLPGDLQPKYNGSSHCSSTVTPHYEISEPEAERVVIEGHIEGENEIVEVDITPLPANISSWNNTADNYYGTYYGANPTGYAYPSGAVSSTYLPDGFISSISTTTFSPPAFSSSAPVHHQKVPTSSTPGFTGPKVRRALVRSDLGGEELRALADLDFD</sequence>
<dbReference type="AlphaFoldDB" id="A0A8H3FBL5"/>
<feature type="chain" id="PRO_5034558453" evidence="2">
    <location>
        <begin position="19"/>
        <end position="347"/>
    </location>
</feature>
<feature type="compositionally biased region" description="Basic and acidic residues" evidence="1">
    <location>
        <begin position="49"/>
        <end position="59"/>
    </location>
</feature>
<proteinExistence type="predicted"/>
<gene>
    <name evidence="3" type="ORF">HETSPECPRED_005032</name>
</gene>
<evidence type="ECO:0000313" key="3">
    <source>
        <dbReference type="EMBL" id="CAF9922302.1"/>
    </source>
</evidence>
<accession>A0A8H3FBL5</accession>
<keyword evidence="2" id="KW-0732">Signal</keyword>
<feature type="signal peptide" evidence="2">
    <location>
        <begin position="1"/>
        <end position="18"/>
    </location>
</feature>
<keyword evidence="4" id="KW-1185">Reference proteome</keyword>
<feature type="region of interest" description="Disordered" evidence="1">
    <location>
        <begin position="49"/>
        <end position="77"/>
    </location>
</feature>
<dbReference type="EMBL" id="CAJPDS010000030">
    <property type="protein sequence ID" value="CAF9922302.1"/>
    <property type="molecule type" value="Genomic_DNA"/>
</dbReference>
<organism evidence="3 4">
    <name type="scientific">Heterodermia speciosa</name>
    <dbReference type="NCBI Taxonomy" id="116794"/>
    <lineage>
        <taxon>Eukaryota</taxon>
        <taxon>Fungi</taxon>
        <taxon>Dikarya</taxon>
        <taxon>Ascomycota</taxon>
        <taxon>Pezizomycotina</taxon>
        <taxon>Lecanoromycetes</taxon>
        <taxon>OSLEUM clade</taxon>
        <taxon>Lecanoromycetidae</taxon>
        <taxon>Caliciales</taxon>
        <taxon>Physciaceae</taxon>
        <taxon>Heterodermia</taxon>
    </lineage>
</organism>